<dbReference type="Proteomes" id="UP001165060">
    <property type="component" value="Unassembled WGS sequence"/>
</dbReference>
<evidence type="ECO:0000259" key="3">
    <source>
        <dbReference type="Pfam" id="PF06454"/>
    </source>
</evidence>
<feature type="transmembrane region" description="Helical" evidence="2">
    <location>
        <begin position="58"/>
        <end position="83"/>
    </location>
</feature>
<reference evidence="4 5" key="1">
    <citation type="journal article" date="2023" name="Commun. Biol.">
        <title>Genome analysis of Parmales, the sister group of diatoms, reveals the evolutionary specialization of diatoms from phago-mixotrophs to photoautotrophs.</title>
        <authorList>
            <person name="Ban H."/>
            <person name="Sato S."/>
            <person name="Yoshikawa S."/>
            <person name="Yamada K."/>
            <person name="Nakamura Y."/>
            <person name="Ichinomiya M."/>
            <person name="Sato N."/>
            <person name="Blanc-Mathieu R."/>
            <person name="Endo H."/>
            <person name="Kuwata A."/>
            <person name="Ogata H."/>
        </authorList>
    </citation>
    <scope>NUCLEOTIDE SEQUENCE [LARGE SCALE GENOMIC DNA]</scope>
</reference>
<keyword evidence="2" id="KW-0812">Transmembrane</keyword>
<evidence type="ECO:0000313" key="5">
    <source>
        <dbReference type="Proteomes" id="UP001165060"/>
    </source>
</evidence>
<feature type="domain" description="THH1/TOM1/TOM3" evidence="3">
    <location>
        <begin position="31"/>
        <end position="263"/>
    </location>
</feature>
<feature type="transmembrane region" description="Helical" evidence="2">
    <location>
        <begin position="280"/>
        <end position="302"/>
    </location>
</feature>
<feature type="transmembrane region" description="Helical" evidence="2">
    <location>
        <begin position="164"/>
        <end position="189"/>
    </location>
</feature>
<feature type="compositionally biased region" description="Acidic residues" evidence="1">
    <location>
        <begin position="362"/>
        <end position="373"/>
    </location>
</feature>
<evidence type="ECO:0000256" key="1">
    <source>
        <dbReference type="SAM" id="MobiDB-lite"/>
    </source>
</evidence>
<keyword evidence="2" id="KW-0472">Membrane</keyword>
<feature type="non-terminal residue" evidence="4">
    <location>
        <position position="412"/>
    </location>
</feature>
<evidence type="ECO:0000313" key="4">
    <source>
        <dbReference type="EMBL" id="GMI43543.1"/>
    </source>
</evidence>
<proteinExistence type="predicted"/>
<sequence>MPKPAQDPSSGGAINITLTPFTIITIVTAFLYLLMQLYVQRKLRLVHQRSPGLDTKKLFVMSVWLACLVRFMSFVGLAALSIASVQVNYSLSTNEGAAADCPDDDENCYDENQDFYDKAVVVLFDLPDYIIVSTYVLLTMVWAECFLESRYHTMKNHAYRKTMLILYMVFNGILYGGQMVLYLILFISTDNQFLGLNLRNLLFVIVTCINFFIVVFQWGLYFYLQCKFSGFPFRSEQAKRSFTKISQVVFYWSIARLVWGVAMLVAYNNNIGWVSDADNSLWSLILIALIMACELGPIFVAMDYSLINIIGLSSVGPFARIGGSAGMNSPGDGGFYDPLPDADGAAGGSLPRMGSVGGGLQDLDDDEFTDPGDGESRGGESRGGESRGEGKGAGRGGGLVASMPSGFAAGGS</sequence>
<feature type="transmembrane region" description="Helical" evidence="2">
    <location>
        <begin position="12"/>
        <end position="37"/>
    </location>
</feature>
<dbReference type="InterPro" id="IPR009457">
    <property type="entry name" value="THH1/TOM1/TOM3_dom"/>
</dbReference>
<feature type="transmembrane region" description="Helical" evidence="2">
    <location>
        <begin position="245"/>
        <end position="268"/>
    </location>
</feature>
<name>A0ABQ6N995_9STRA</name>
<organism evidence="4 5">
    <name type="scientific">Tetraparma gracilis</name>
    <dbReference type="NCBI Taxonomy" id="2962635"/>
    <lineage>
        <taxon>Eukaryota</taxon>
        <taxon>Sar</taxon>
        <taxon>Stramenopiles</taxon>
        <taxon>Ochrophyta</taxon>
        <taxon>Bolidophyceae</taxon>
        <taxon>Parmales</taxon>
        <taxon>Triparmaceae</taxon>
        <taxon>Tetraparma</taxon>
    </lineage>
</organism>
<accession>A0ABQ6N995</accession>
<keyword evidence="2" id="KW-1133">Transmembrane helix</keyword>
<comment type="caution">
    <text evidence="4">The sequence shown here is derived from an EMBL/GenBank/DDBJ whole genome shotgun (WGS) entry which is preliminary data.</text>
</comment>
<evidence type="ECO:0000256" key="2">
    <source>
        <dbReference type="SAM" id="Phobius"/>
    </source>
</evidence>
<feature type="compositionally biased region" description="Basic and acidic residues" evidence="1">
    <location>
        <begin position="374"/>
        <end position="392"/>
    </location>
</feature>
<dbReference type="Pfam" id="PF06454">
    <property type="entry name" value="THH1_TOM1-3_dom"/>
    <property type="match status" value="1"/>
</dbReference>
<feature type="region of interest" description="Disordered" evidence="1">
    <location>
        <begin position="359"/>
        <end position="412"/>
    </location>
</feature>
<feature type="transmembrane region" description="Helical" evidence="2">
    <location>
        <begin position="201"/>
        <end position="224"/>
    </location>
</feature>
<dbReference type="EMBL" id="BRYB01002349">
    <property type="protein sequence ID" value="GMI43543.1"/>
    <property type="molecule type" value="Genomic_DNA"/>
</dbReference>
<feature type="transmembrane region" description="Helical" evidence="2">
    <location>
        <begin position="126"/>
        <end position="143"/>
    </location>
</feature>
<protein>
    <recommendedName>
        <fullName evidence="3">THH1/TOM1/TOM3 domain-containing protein</fullName>
    </recommendedName>
</protein>
<gene>
    <name evidence="4" type="ORF">TeGR_g7178</name>
</gene>
<keyword evidence="5" id="KW-1185">Reference proteome</keyword>